<dbReference type="InterPro" id="IPR006595">
    <property type="entry name" value="CTLH_C"/>
</dbReference>
<dbReference type="SMART" id="SM00668">
    <property type="entry name" value="CTLH"/>
    <property type="match status" value="1"/>
</dbReference>
<dbReference type="InterPro" id="IPR050618">
    <property type="entry name" value="Ubq-SigPath_Reg"/>
</dbReference>
<dbReference type="EMBL" id="JADGIZ020000096">
    <property type="protein sequence ID" value="KAL2911615.1"/>
    <property type="molecule type" value="Genomic_DNA"/>
</dbReference>
<evidence type="ECO:0000259" key="2">
    <source>
        <dbReference type="PROSITE" id="PS50897"/>
    </source>
</evidence>
<accession>A0ABR4MWG7</accession>
<dbReference type="SMART" id="SM00667">
    <property type="entry name" value="LisH"/>
    <property type="match status" value="1"/>
</dbReference>
<dbReference type="InterPro" id="IPR006594">
    <property type="entry name" value="LisH"/>
</dbReference>
<dbReference type="PROSITE" id="PS50896">
    <property type="entry name" value="LISH"/>
    <property type="match status" value="1"/>
</dbReference>
<dbReference type="PANTHER" id="PTHR12864">
    <property type="entry name" value="RAN BINDING PROTEIN 9-RELATED"/>
    <property type="match status" value="1"/>
</dbReference>
<keyword evidence="4" id="KW-1185">Reference proteome</keyword>
<dbReference type="Pfam" id="PF10607">
    <property type="entry name" value="CTLH"/>
    <property type="match status" value="1"/>
</dbReference>
<dbReference type="InterPro" id="IPR024964">
    <property type="entry name" value="CTLH/CRA"/>
</dbReference>
<dbReference type="SMART" id="SM00757">
    <property type="entry name" value="CRA"/>
    <property type="match status" value="1"/>
</dbReference>
<comment type="caution">
    <text evidence="3">The sequence shown here is derived from an EMBL/GenBank/DDBJ whole genome shotgun (WGS) entry which is preliminary data.</text>
</comment>
<dbReference type="Proteomes" id="UP001527925">
    <property type="component" value="Unassembled WGS sequence"/>
</dbReference>
<feature type="compositionally biased region" description="Low complexity" evidence="1">
    <location>
        <begin position="101"/>
        <end position="132"/>
    </location>
</feature>
<evidence type="ECO:0000256" key="1">
    <source>
        <dbReference type="SAM" id="MobiDB-lite"/>
    </source>
</evidence>
<proteinExistence type="predicted"/>
<reference evidence="3 4" key="1">
    <citation type="submission" date="2023-09" db="EMBL/GenBank/DDBJ databases">
        <title>Pangenome analysis of Batrachochytrium dendrobatidis and related Chytrids.</title>
        <authorList>
            <person name="Yacoub M.N."/>
            <person name="Stajich J.E."/>
            <person name="James T.Y."/>
        </authorList>
    </citation>
    <scope>NUCLEOTIDE SEQUENCE [LARGE SCALE GENOMIC DNA]</scope>
    <source>
        <strain evidence="3 4">JEL0888</strain>
    </source>
</reference>
<feature type="domain" description="CTLH" evidence="2">
    <location>
        <begin position="169"/>
        <end position="230"/>
    </location>
</feature>
<evidence type="ECO:0000313" key="4">
    <source>
        <dbReference type="Proteomes" id="UP001527925"/>
    </source>
</evidence>
<dbReference type="PROSITE" id="PS50897">
    <property type="entry name" value="CTLH"/>
    <property type="match status" value="1"/>
</dbReference>
<name>A0ABR4MWG7_9FUNG</name>
<feature type="region of interest" description="Disordered" evidence="1">
    <location>
        <begin position="55"/>
        <end position="132"/>
    </location>
</feature>
<dbReference type="InterPro" id="IPR013144">
    <property type="entry name" value="CRA_dom"/>
</dbReference>
<gene>
    <name evidence="3" type="ORF">HK105_208916</name>
</gene>
<evidence type="ECO:0000313" key="3">
    <source>
        <dbReference type="EMBL" id="KAL2911615.1"/>
    </source>
</evidence>
<protein>
    <recommendedName>
        <fullName evidence="2">CTLH domain-containing protein</fullName>
    </recommendedName>
</protein>
<feature type="compositionally biased region" description="Gly residues" evidence="1">
    <location>
        <begin position="61"/>
        <end position="70"/>
    </location>
</feature>
<sequence length="373" mass="37867">MATGAPGDDPAAEAFEATPAPDHDAVLALVYDYLVHNCYAETARSFGAACQLDPAQSRTRGGAGAVGAGAGDSADAASRMDVDDAAQPAADPEGDLAMADSSPPRRVRPPASAGVATTTLAAATTTASSSTTTTTITNTAAAATGTAASHAAGTGGLAAATAPDAPLRTLAIRRRLVQLVLEGNSTQAVALCNEAFPGLLSAGTPAATDVCFALQCQRFIECVRRSAPEALAFAQDELGKFAFMEPKYSETLQDIVALIAYTDPESSPLAGYMSRERREQVAMELNSYILAYHGASPVTALERIAQQATVVREVLHAETVKDKKQGGALGSSTAAVTPAVAGGSAAAAASSASARQRSDPAIPRWQLAAFVGS</sequence>
<organism evidence="3 4">
    <name type="scientific">Polyrhizophydium stewartii</name>
    <dbReference type="NCBI Taxonomy" id="2732419"/>
    <lineage>
        <taxon>Eukaryota</taxon>
        <taxon>Fungi</taxon>
        <taxon>Fungi incertae sedis</taxon>
        <taxon>Chytridiomycota</taxon>
        <taxon>Chytridiomycota incertae sedis</taxon>
        <taxon>Chytridiomycetes</taxon>
        <taxon>Rhizophydiales</taxon>
        <taxon>Rhizophydiales incertae sedis</taxon>
        <taxon>Polyrhizophydium</taxon>
    </lineage>
</organism>